<evidence type="ECO:0000256" key="1">
    <source>
        <dbReference type="SAM" id="MobiDB-lite"/>
    </source>
</evidence>
<feature type="region of interest" description="Disordered" evidence="1">
    <location>
        <begin position="486"/>
        <end position="511"/>
    </location>
</feature>
<reference evidence="3" key="1">
    <citation type="submission" date="2014-09" db="EMBL/GenBank/DDBJ databases">
        <authorList>
            <person name="Magalhaes I.L.F."/>
            <person name="Oliveira U."/>
            <person name="Santos F.R."/>
            <person name="Vidigal T.H.D.A."/>
            <person name="Brescovit A.D."/>
            <person name="Santos A.J."/>
        </authorList>
    </citation>
    <scope>NUCLEOTIDE SEQUENCE</scope>
</reference>
<feature type="compositionally biased region" description="Low complexity" evidence="1">
    <location>
        <begin position="372"/>
        <end position="381"/>
    </location>
</feature>
<feature type="signal peptide" evidence="2">
    <location>
        <begin position="1"/>
        <end position="18"/>
    </location>
</feature>
<feature type="region of interest" description="Disordered" evidence="1">
    <location>
        <begin position="198"/>
        <end position="244"/>
    </location>
</feature>
<sequence>MGHSVVFLLAFLTSVSLASHSNQDYVVPSQSRNKPLVRDQNHKMWKKPGRKSWPDRQAIQLKMIEGKSAPEIQEFEPALATSVNDRRPQVVRPKPETIVEKEKLRVANNLPGKAISHQRVKDDPEFNKSERKKESDEAQHIIDDLYRLGGSQETEFSRKKRLPNVGVVNHTEEPSPVITPSTIPNEEVSTVKTRVMSKTVHPHEAKSYSMSDDPVTAVIDRRPKKAVIDRRPKKAAANKKDGEDFGEGKYVIKRFTENNVVLRGHSDLTEHPPTTTRVPKVKPISTRETAPGVTPVTLRDGSTRPKTDMVPDQLKQPKEEVDRVIVVSVPGTTESDLRSTDDTEVTGKYTGKLDDVQHNVFRGTPPRHFRTSSVPKVKSSVTQPDKISSLVTPLTVNNRDSSDLEKNKLSQIKNVSLADELGTNIPSNMTPVMSGSNEKFDKVRDIIKPPSVPKRISSVPEEEKLSSLVTPVMVMNHDLSIKKNKGFQRDSSLSHRTKHGQPMTKCDKPGEQHFKDLENNMVPRPKAEKMCKWCEIYKLIFNEEHPVLESLLKILKIQLGCEISSIVDILYYIKTRIRSVACWVINQIDQVQNKVATVKQRISPICEVQSHTISDEPETQEKPNRWSTVGKEKLPPHKVYKEDPNMNPLWVSEGHIQQPTFWPVVKNQRPSMVRRFHTSDLTSLLKSLGVFLSSLKPTEGYMVDHNMNPTRFRGDHVLHIWPGVKDRRSPPFRMLHPTDEVSQPSSLLHSEDSYGRVLTGFNGRSL</sequence>
<feature type="chain" id="PRO_5015042088" evidence="2">
    <location>
        <begin position="19"/>
        <end position="766"/>
    </location>
</feature>
<feature type="region of interest" description="Disordered" evidence="1">
    <location>
        <begin position="362"/>
        <end position="385"/>
    </location>
</feature>
<feature type="region of interest" description="Disordered" evidence="1">
    <location>
        <begin position="287"/>
        <end position="310"/>
    </location>
</feature>
<feature type="region of interest" description="Disordered" evidence="1">
    <location>
        <begin position="112"/>
        <end position="137"/>
    </location>
</feature>
<accession>A0A0K8SNY8</accession>
<dbReference type="AlphaFoldDB" id="A0A0K8SNY8"/>
<protein>
    <submittedName>
        <fullName evidence="3">Uncharacterized protein</fullName>
    </submittedName>
</protein>
<keyword evidence="2" id="KW-0732">Signal</keyword>
<feature type="compositionally biased region" description="Basic and acidic residues" evidence="1">
    <location>
        <begin position="301"/>
        <end position="310"/>
    </location>
</feature>
<proteinExistence type="predicted"/>
<dbReference type="EMBL" id="GBRD01010864">
    <property type="protein sequence ID" value="JAG54960.1"/>
    <property type="molecule type" value="Transcribed_RNA"/>
</dbReference>
<evidence type="ECO:0000313" key="3">
    <source>
        <dbReference type="EMBL" id="JAG54958.1"/>
    </source>
</evidence>
<name>A0A0K8SNY8_LYGHE</name>
<organism evidence="3">
    <name type="scientific">Lygus hesperus</name>
    <name type="common">Western plant bug</name>
    <dbReference type="NCBI Taxonomy" id="30085"/>
    <lineage>
        <taxon>Eukaryota</taxon>
        <taxon>Metazoa</taxon>
        <taxon>Ecdysozoa</taxon>
        <taxon>Arthropoda</taxon>
        <taxon>Hexapoda</taxon>
        <taxon>Insecta</taxon>
        <taxon>Pterygota</taxon>
        <taxon>Neoptera</taxon>
        <taxon>Paraneoptera</taxon>
        <taxon>Hemiptera</taxon>
        <taxon>Heteroptera</taxon>
        <taxon>Panheteroptera</taxon>
        <taxon>Cimicomorpha</taxon>
        <taxon>Miridae</taxon>
        <taxon>Mirini</taxon>
        <taxon>Lygus</taxon>
    </lineage>
</organism>
<dbReference type="EMBL" id="GBRD01010866">
    <property type="protein sequence ID" value="JAG54958.1"/>
    <property type="molecule type" value="Transcribed_RNA"/>
</dbReference>
<evidence type="ECO:0000256" key="2">
    <source>
        <dbReference type="SAM" id="SignalP"/>
    </source>
</evidence>
<feature type="compositionally biased region" description="Basic and acidic residues" evidence="1">
    <location>
        <begin position="119"/>
        <end position="137"/>
    </location>
</feature>